<evidence type="ECO:0000256" key="4">
    <source>
        <dbReference type="ARBA" id="ARBA00023125"/>
    </source>
</evidence>
<dbReference type="InterPro" id="IPR007696">
    <property type="entry name" value="DNA_mismatch_repair_MutS_core"/>
</dbReference>
<evidence type="ECO:0000256" key="2">
    <source>
        <dbReference type="ARBA" id="ARBA00022741"/>
    </source>
</evidence>
<evidence type="ECO:0000256" key="1">
    <source>
        <dbReference type="ARBA" id="ARBA00006271"/>
    </source>
</evidence>
<dbReference type="SMART" id="SM00534">
    <property type="entry name" value="MUTSac"/>
    <property type="match status" value="1"/>
</dbReference>
<comment type="similarity">
    <text evidence="1">Belongs to the DNA mismatch repair MutS family.</text>
</comment>
<evidence type="ECO:0000256" key="3">
    <source>
        <dbReference type="ARBA" id="ARBA00022840"/>
    </source>
</evidence>
<dbReference type="InterPro" id="IPR000432">
    <property type="entry name" value="DNA_mismatch_repair_MutS_C"/>
</dbReference>
<dbReference type="InterPro" id="IPR036187">
    <property type="entry name" value="DNA_mismatch_repair_MutS_sf"/>
</dbReference>
<dbReference type="OrthoDB" id="29596at2759"/>
<dbReference type="Pfam" id="PF00488">
    <property type="entry name" value="MutS_V"/>
    <property type="match status" value="1"/>
</dbReference>
<sequence>MSNKKKKNNSNSIINDIQLGLDEDEDEIEDDDDYDTADRGGGTTTRNTTLSAAINWIDNEFPDQLLIQQYEKGRVGGEGLGGLGGLGNNKSQFKTPTTTPKSRSTTVTPKAPIIHGTSTTTTTNSIRKPTTLSSSSLLLSSSTLKSGVSSSSISSSIKSEQIIKNTPPSFQNDNNRNGNSGNSNSRPTLAVIYNKLKLGIAYYDHMTSTLSMSESWEDDSFNCLTILKQQIKPKMIIVPSRMPQKFIDQINLNETPEYESVIYTAKQSDFDYDLGKTRLFNLKLPCQDDFHAKSHYLETQIKATSGLLSYLSKFLALDEFETLENLQINEIQHISLDQYLHMDINSLYSLQIFSNEQHPSCYSFGNSKEGLSLFGILNKTKSKIGKRMLKSWFMRPSRQRTIIEDRLDVIEWLLDQSQSTIIQELLVSIGNIRDLHMILNRLSLSQSPCNDLISIYNTLYNYFQIITIIENSPDTPNLIKGTHIALDSIKDLFEHFENTFSLEHILKFRQLYIRDGFDQQLDKLREVFNSMSSILTNTGEIEKTKFSRITWIESFHFVYYPQLGCLICIPISHTVPIQTQKNIKGLKFLFQTSQYIYFQNEKTKELDEYFGDIHHDIIDIQSRIERSIVDKVLENVSQLVAICNYCSQLDCFISLALASKELNFVKPTINNEHRINIVNGRHPLQEICVQTFIPNDTKINTIDNIDNNINNNNNEKKQFLFITGPNQSGKSIYLKQVAIIVFLTHLGCFVPASSADICLCDRIFTRVSSRESCMVSESSFMIDCKQISQMTRFSTSNSLLIIDEFGKGTNPKDGISILYSLIEFLLFKDNAPITLMCTHFYELFDLFTPEMNNQILFNSMEFIIDDSNSLGLDISNYIPLYKLINKKSTQSFGLTCAMNAGVSKDILIRTMEIIKHQMKFKTINCNYFEPLPTTEKESNRIQFYNQLLDSFSHIEDNLQSITPSLENLLNLIKSRNDIENDKDTREE</sequence>
<evidence type="ECO:0000256" key="5">
    <source>
        <dbReference type="SAM" id="MobiDB-lite"/>
    </source>
</evidence>
<gene>
    <name evidence="7" type="primary">msh5</name>
    <name evidence="7" type="ORF">DFA_10656</name>
</gene>
<dbReference type="GO" id="GO:0005524">
    <property type="term" value="F:ATP binding"/>
    <property type="evidence" value="ECO:0007669"/>
    <property type="project" value="UniProtKB-KW"/>
</dbReference>
<keyword evidence="3" id="KW-0067">ATP-binding</keyword>
<reference evidence="8" key="1">
    <citation type="journal article" date="2011" name="Genome Res.">
        <title>Phylogeny-wide analysis of social amoeba genomes highlights ancient origins for complex intercellular communication.</title>
        <authorList>
            <person name="Heidel A.J."/>
            <person name="Lawal H.M."/>
            <person name="Felder M."/>
            <person name="Schilde C."/>
            <person name="Helps N.R."/>
            <person name="Tunggal B."/>
            <person name="Rivero F."/>
            <person name="John U."/>
            <person name="Schleicher M."/>
            <person name="Eichinger L."/>
            <person name="Platzer M."/>
            <person name="Noegel A.A."/>
            <person name="Schaap P."/>
            <person name="Gloeckner G."/>
        </authorList>
    </citation>
    <scope>NUCLEOTIDE SEQUENCE [LARGE SCALE GENOMIC DNA]</scope>
    <source>
        <strain evidence="8">SH3</strain>
    </source>
</reference>
<name>F4QB11_CACFS</name>
<dbReference type="SUPFAM" id="SSF53150">
    <property type="entry name" value="DNA repair protein MutS, domain II"/>
    <property type="match status" value="1"/>
</dbReference>
<feature type="region of interest" description="Disordered" evidence="5">
    <location>
        <begin position="1"/>
        <end position="46"/>
    </location>
</feature>
<feature type="compositionally biased region" description="Acidic residues" evidence="5">
    <location>
        <begin position="21"/>
        <end position="35"/>
    </location>
</feature>
<evidence type="ECO:0000313" key="7">
    <source>
        <dbReference type="EMBL" id="EGG14783.1"/>
    </source>
</evidence>
<keyword evidence="2" id="KW-0547">Nucleotide-binding</keyword>
<dbReference type="InterPro" id="IPR027417">
    <property type="entry name" value="P-loop_NTPase"/>
</dbReference>
<accession>F4QB11</accession>
<feature type="region of interest" description="Disordered" evidence="5">
    <location>
        <begin position="156"/>
        <end position="186"/>
    </location>
</feature>
<feature type="compositionally biased region" description="Low complexity" evidence="5">
    <location>
        <begin position="94"/>
        <end position="110"/>
    </location>
</feature>
<dbReference type="SUPFAM" id="SSF52540">
    <property type="entry name" value="P-loop containing nucleoside triphosphate hydrolases"/>
    <property type="match status" value="1"/>
</dbReference>
<protein>
    <submittedName>
        <fullName evidence="7">MutS like protein</fullName>
    </submittedName>
</protein>
<keyword evidence="8" id="KW-1185">Reference proteome</keyword>
<dbReference type="Gene3D" id="1.10.1420.10">
    <property type="match status" value="2"/>
</dbReference>
<dbReference type="Gene3D" id="3.30.420.110">
    <property type="entry name" value="MutS, connector domain"/>
    <property type="match status" value="1"/>
</dbReference>
<dbReference type="GeneID" id="14866745"/>
<dbReference type="EMBL" id="GL883027">
    <property type="protein sequence ID" value="EGG14783.1"/>
    <property type="molecule type" value="Genomic_DNA"/>
</dbReference>
<dbReference type="SUPFAM" id="SSF48334">
    <property type="entry name" value="DNA repair protein MutS, domain III"/>
    <property type="match status" value="1"/>
</dbReference>
<feature type="region of interest" description="Disordered" evidence="5">
    <location>
        <begin position="83"/>
        <end position="128"/>
    </location>
</feature>
<dbReference type="GO" id="GO:0030983">
    <property type="term" value="F:mismatched DNA binding"/>
    <property type="evidence" value="ECO:0007669"/>
    <property type="project" value="InterPro"/>
</dbReference>
<dbReference type="InterPro" id="IPR036678">
    <property type="entry name" value="MutS_con_dom_sf"/>
</dbReference>
<dbReference type="STRING" id="1054147.F4QB11"/>
<dbReference type="KEGG" id="dfa:DFA_10656"/>
<dbReference type="PANTHER" id="PTHR11361:SF20">
    <property type="entry name" value="MUTS PROTEIN HOMOLOG 5"/>
    <property type="match status" value="1"/>
</dbReference>
<feature type="compositionally biased region" description="Polar residues" evidence="5">
    <location>
        <begin position="162"/>
        <end position="173"/>
    </location>
</feature>
<dbReference type="GO" id="GO:0005634">
    <property type="term" value="C:nucleus"/>
    <property type="evidence" value="ECO:0007669"/>
    <property type="project" value="TreeGrafter"/>
</dbReference>
<dbReference type="Proteomes" id="UP000007797">
    <property type="component" value="Unassembled WGS sequence"/>
</dbReference>
<dbReference type="GO" id="GO:0006298">
    <property type="term" value="P:mismatch repair"/>
    <property type="evidence" value="ECO:0007669"/>
    <property type="project" value="InterPro"/>
</dbReference>
<keyword evidence="4" id="KW-0238">DNA-binding</keyword>
<feature type="compositionally biased region" description="Low complexity" evidence="5">
    <location>
        <begin position="174"/>
        <end position="186"/>
    </location>
</feature>
<evidence type="ECO:0000259" key="6">
    <source>
        <dbReference type="PROSITE" id="PS00486"/>
    </source>
</evidence>
<organism evidence="7 8">
    <name type="scientific">Cavenderia fasciculata</name>
    <name type="common">Slime mold</name>
    <name type="synonym">Dictyostelium fasciculatum</name>
    <dbReference type="NCBI Taxonomy" id="261658"/>
    <lineage>
        <taxon>Eukaryota</taxon>
        <taxon>Amoebozoa</taxon>
        <taxon>Evosea</taxon>
        <taxon>Eumycetozoa</taxon>
        <taxon>Dictyostelia</taxon>
        <taxon>Acytosteliales</taxon>
        <taxon>Cavenderiaceae</taxon>
        <taxon>Cavenderia</taxon>
    </lineage>
</organism>
<dbReference type="RefSeq" id="XP_004351299.1">
    <property type="nucleotide sequence ID" value="XM_004351247.1"/>
</dbReference>
<dbReference type="GO" id="GO:0140664">
    <property type="term" value="F:ATP-dependent DNA damage sensor activity"/>
    <property type="evidence" value="ECO:0007669"/>
    <property type="project" value="InterPro"/>
</dbReference>
<dbReference type="PANTHER" id="PTHR11361">
    <property type="entry name" value="DNA MISMATCH REPAIR PROTEIN MUTS FAMILY MEMBER"/>
    <property type="match status" value="1"/>
</dbReference>
<feature type="domain" description="DNA mismatch repair proteins mutS family" evidence="6">
    <location>
        <begin position="798"/>
        <end position="814"/>
    </location>
</feature>
<dbReference type="PROSITE" id="PS00486">
    <property type="entry name" value="DNA_MISMATCH_REPAIR_2"/>
    <property type="match status" value="1"/>
</dbReference>
<dbReference type="SMART" id="SM00533">
    <property type="entry name" value="MUTSd"/>
    <property type="match status" value="1"/>
</dbReference>
<dbReference type="Pfam" id="PF05192">
    <property type="entry name" value="MutS_III"/>
    <property type="match status" value="1"/>
</dbReference>
<dbReference type="AlphaFoldDB" id="F4QB11"/>
<dbReference type="InterPro" id="IPR045076">
    <property type="entry name" value="MutS"/>
</dbReference>
<evidence type="ECO:0000313" key="8">
    <source>
        <dbReference type="Proteomes" id="UP000007797"/>
    </source>
</evidence>
<dbReference type="GO" id="GO:0051026">
    <property type="term" value="P:chiasma assembly"/>
    <property type="evidence" value="ECO:0007669"/>
    <property type="project" value="TreeGrafter"/>
</dbReference>
<feature type="compositionally biased region" description="Low complexity" evidence="5">
    <location>
        <begin position="117"/>
        <end position="128"/>
    </location>
</feature>
<dbReference type="Gene3D" id="3.40.50.300">
    <property type="entry name" value="P-loop containing nucleotide triphosphate hydrolases"/>
    <property type="match status" value="1"/>
</dbReference>
<proteinExistence type="inferred from homology"/>